<dbReference type="GeneID" id="89931167"/>
<keyword evidence="3" id="KW-0269">Exonuclease</keyword>
<dbReference type="Proteomes" id="UP001337655">
    <property type="component" value="Unassembled WGS sequence"/>
</dbReference>
<evidence type="ECO:0000256" key="1">
    <source>
        <dbReference type="ARBA" id="ARBA00022722"/>
    </source>
</evidence>
<gene>
    <name evidence="6" type="ORF">LTR77_009837</name>
</gene>
<dbReference type="SMART" id="SM00479">
    <property type="entry name" value="EXOIII"/>
    <property type="match status" value="1"/>
</dbReference>
<keyword evidence="7" id="KW-1185">Reference proteome</keyword>
<dbReference type="InterPro" id="IPR036397">
    <property type="entry name" value="RNaseH_sf"/>
</dbReference>
<evidence type="ECO:0000256" key="2">
    <source>
        <dbReference type="ARBA" id="ARBA00022801"/>
    </source>
</evidence>
<proteinExistence type="predicted"/>
<dbReference type="GO" id="GO:0003676">
    <property type="term" value="F:nucleic acid binding"/>
    <property type="evidence" value="ECO:0007669"/>
    <property type="project" value="InterPro"/>
</dbReference>
<dbReference type="InterPro" id="IPR047021">
    <property type="entry name" value="REXO1/3/4-like"/>
</dbReference>
<dbReference type="AlphaFoldDB" id="A0AAV9NXF4"/>
<comment type="caution">
    <text evidence="6">The sequence shown here is derived from an EMBL/GenBank/DDBJ whole genome shotgun (WGS) entry which is preliminary data.</text>
</comment>
<feature type="region of interest" description="Disordered" evidence="4">
    <location>
        <begin position="283"/>
        <end position="316"/>
    </location>
</feature>
<dbReference type="Gene3D" id="3.30.420.10">
    <property type="entry name" value="Ribonuclease H-like superfamily/Ribonuclease H"/>
    <property type="match status" value="1"/>
</dbReference>
<dbReference type="GO" id="GO:0004527">
    <property type="term" value="F:exonuclease activity"/>
    <property type="evidence" value="ECO:0007669"/>
    <property type="project" value="UniProtKB-KW"/>
</dbReference>
<accession>A0AAV9NXF4</accession>
<evidence type="ECO:0000256" key="4">
    <source>
        <dbReference type="SAM" id="MobiDB-lite"/>
    </source>
</evidence>
<dbReference type="SUPFAM" id="SSF53098">
    <property type="entry name" value="Ribonuclease H-like"/>
    <property type="match status" value="1"/>
</dbReference>
<sequence length="316" mass="35036">MSSQRNQTTAGGRTSVHHNTTLILGTTTTITNSATGTSTAQQNVMNNIYPTQSQGTSTQHAQPAAQYHCRATQVYPKFGLLLPGEPCAIDVEFQTYKHEDWPTWRHRIGRITIVNSALEPALDVYAFYPRQDKVKKNVPPERFGIIVEDLLLCNGAQAAAKVERWTKELIRDRTVIVHGGKHDLSAFIFEPDVFAKSTIVDTQVIYGHLQTRDYTPGLRTTAERILGVSVQQMGHHTSIEDAQTTMKLYDREAEKARIEAERAAGAEAERVARAAEQVRRWGQQAGRGRGPGGQEYQGQWRVGQSRAGNGGHGYAN</sequence>
<keyword evidence="1" id="KW-0540">Nuclease</keyword>
<name>A0AAV9NXF4_9PEZI</name>
<organism evidence="6 7">
    <name type="scientific">Saxophila tyrrhenica</name>
    <dbReference type="NCBI Taxonomy" id="1690608"/>
    <lineage>
        <taxon>Eukaryota</taxon>
        <taxon>Fungi</taxon>
        <taxon>Dikarya</taxon>
        <taxon>Ascomycota</taxon>
        <taxon>Pezizomycotina</taxon>
        <taxon>Dothideomycetes</taxon>
        <taxon>Dothideomycetidae</taxon>
        <taxon>Mycosphaerellales</taxon>
        <taxon>Extremaceae</taxon>
        <taxon>Saxophila</taxon>
    </lineage>
</organism>
<dbReference type="InterPro" id="IPR013520">
    <property type="entry name" value="Ribonucl_H"/>
</dbReference>
<dbReference type="RefSeq" id="XP_064654879.1">
    <property type="nucleotide sequence ID" value="XM_064807063.1"/>
</dbReference>
<keyword evidence="2" id="KW-0378">Hydrolase</keyword>
<dbReference type="EMBL" id="JAVRRT010000019">
    <property type="protein sequence ID" value="KAK5164631.1"/>
    <property type="molecule type" value="Genomic_DNA"/>
</dbReference>
<evidence type="ECO:0000256" key="3">
    <source>
        <dbReference type="ARBA" id="ARBA00022839"/>
    </source>
</evidence>
<evidence type="ECO:0000259" key="5">
    <source>
        <dbReference type="SMART" id="SM00479"/>
    </source>
</evidence>
<dbReference type="InterPro" id="IPR012337">
    <property type="entry name" value="RNaseH-like_sf"/>
</dbReference>
<evidence type="ECO:0000313" key="7">
    <source>
        <dbReference type="Proteomes" id="UP001337655"/>
    </source>
</evidence>
<protein>
    <recommendedName>
        <fullName evidence="5">Exonuclease domain-containing protein</fullName>
    </recommendedName>
</protein>
<reference evidence="6 7" key="1">
    <citation type="submission" date="2023-08" db="EMBL/GenBank/DDBJ databases">
        <title>Black Yeasts Isolated from many extreme environments.</title>
        <authorList>
            <person name="Coleine C."/>
            <person name="Stajich J.E."/>
            <person name="Selbmann L."/>
        </authorList>
    </citation>
    <scope>NUCLEOTIDE SEQUENCE [LARGE SCALE GENOMIC DNA]</scope>
    <source>
        <strain evidence="6 7">CCFEE 5935</strain>
    </source>
</reference>
<evidence type="ECO:0000313" key="6">
    <source>
        <dbReference type="EMBL" id="KAK5164631.1"/>
    </source>
</evidence>
<feature type="compositionally biased region" description="Gly residues" evidence="4">
    <location>
        <begin position="285"/>
        <end position="295"/>
    </location>
</feature>
<dbReference type="PANTHER" id="PTHR12801">
    <property type="entry name" value="RNA EXONUCLEASE REXO1 / RECO3 FAMILY MEMBER-RELATED"/>
    <property type="match status" value="1"/>
</dbReference>
<dbReference type="GO" id="GO:0005634">
    <property type="term" value="C:nucleus"/>
    <property type="evidence" value="ECO:0007669"/>
    <property type="project" value="TreeGrafter"/>
</dbReference>
<feature type="domain" description="Exonuclease" evidence="5">
    <location>
        <begin position="85"/>
        <end position="258"/>
    </location>
</feature>